<dbReference type="RefSeq" id="WP_186507128.1">
    <property type="nucleotide sequence ID" value="NZ_JACNEP010000008.1"/>
</dbReference>
<accession>A0A8J6IVP0</accession>
<reference evidence="1" key="1">
    <citation type="journal article" date="2018" name="Int. J. Syst. Evol. Microbiol.">
        <title>Neptunicella marina gen. nov., sp. nov., isolated from surface seawater.</title>
        <authorList>
            <person name="Liu X."/>
            <person name="Lai Q."/>
            <person name="Du Y."/>
            <person name="Zhang X."/>
            <person name="Liu Z."/>
            <person name="Sun F."/>
            <person name="Shao Z."/>
        </authorList>
    </citation>
    <scope>NUCLEOTIDE SEQUENCE</scope>
    <source>
        <strain evidence="1">S27-2</strain>
    </source>
</reference>
<dbReference type="Proteomes" id="UP000601768">
    <property type="component" value="Unassembled WGS sequence"/>
</dbReference>
<gene>
    <name evidence="1" type="ORF">H8B19_12000</name>
</gene>
<dbReference type="EMBL" id="JACNEP010000008">
    <property type="protein sequence ID" value="MBC3766602.1"/>
    <property type="molecule type" value="Genomic_DNA"/>
</dbReference>
<reference evidence="1" key="2">
    <citation type="submission" date="2020-08" db="EMBL/GenBank/DDBJ databases">
        <authorList>
            <person name="Lai Q."/>
        </authorList>
    </citation>
    <scope>NUCLEOTIDE SEQUENCE</scope>
    <source>
        <strain evidence="1">S27-2</strain>
    </source>
</reference>
<comment type="caution">
    <text evidence="1">The sequence shown here is derived from an EMBL/GenBank/DDBJ whole genome shotgun (WGS) entry which is preliminary data.</text>
</comment>
<sequence length="137" mass="15806">MKVKSDPAGRLCDLLQEARTHSENVKVRNVWAAVFKIAESDTGAILRMLSDMIQVLYKTQSRIKDLKNINHDLFLKPFANIEKLFSQINLDGSWQTGKRLLDEPTIYGLQFCSDRLSREEKVSMVNHDEIERIQKVS</sequence>
<dbReference type="AlphaFoldDB" id="A0A8J6IVP0"/>
<name>A0A8J6IVP0_9ALTE</name>
<protein>
    <submittedName>
        <fullName evidence="1">Uncharacterized protein</fullName>
    </submittedName>
</protein>
<evidence type="ECO:0000313" key="2">
    <source>
        <dbReference type="Proteomes" id="UP000601768"/>
    </source>
</evidence>
<keyword evidence="2" id="KW-1185">Reference proteome</keyword>
<organism evidence="1 2">
    <name type="scientific">Neptunicella marina</name>
    <dbReference type="NCBI Taxonomy" id="2125989"/>
    <lineage>
        <taxon>Bacteria</taxon>
        <taxon>Pseudomonadati</taxon>
        <taxon>Pseudomonadota</taxon>
        <taxon>Gammaproteobacteria</taxon>
        <taxon>Alteromonadales</taxon>
        <taxon>Alteromonadaceae</taxon>
        <taxon>Neptunicella</taxon>
    </lineage>
</organism>
<proteinExistence type="predicted"/>
<evidence type="ECO:0000313" key="1">
    <source>
        <dbReference type="EMBL" id="MBC3766602.1"/>
    </source>
</evidence>